<dbReference type="EMBL" id="JAWDGP010002489">
    <property type="protein sequence ID" value="KAK3782763.1"/>
    <property type="molecule type" value="Genomic_DNA"/>
</dbReference>
<keyword evidence="2" id="KW-1185">Reference proteome</keyword>
<sequence>MAVGIHKSTYFHFPFPPHRPPPPPGFIRRQACTRPTTVAHLCQITEISAPRRPPPPRKQDLRARCVWSPGCRAPVSLSFTLQPILAQGLPRIENKSRYN</sequence>
<organism evidence="1 2">
    <name type="scientific">Elysia crispata</name>
    <name type="common">lettuce slug</name>
    <dbReference type="NCBI Taxonomy" id="231223"/>
    <lineage>
        <taxon>Eukaryota</taxon>
        <taxon>Metazoa</taxon>
        <taxon>Spiralia</taxon>
        <taxon>Lophotrochozoa</taxon>
        <taxon>Mollusca</taxon>
        <taxon>Gastropoda</taxon>
        <taxon>Heterobranchia</taxon>
        <taxon>Euthyneura</taxon>
        <taxon>Panpulmonata</taxon>
        <taxon>Sacoglossa</taxon>
        <taxon>Placobranchoidea</taxon>
        <taxon>Plakobranchidae</taxon>
        <taxon>Elysia</taxon>
    </lineage>
</organism>
<name>A0AAE1A861_9GAST</name>
<comment type="caution">
    <text evidence="1">The sequence shown here is derived from an EMBL/GenBank/DDBJ whole genome shotgun (WGS) entry which is preliminary data.</text>
</comment>
<evidence type="ECO:0000313" key="2">
    <source>
        <dbReference type="Proteomes" id="UP001283361"/>
    </source>
</evidence>
<proteinExistence type="predicted"/>
<dbReference type="AlphaFoldDB" id="A0AAE1A861"/>
<reference evidence="1" key="1">
    <citation type="journal article" date="2023" name="G3 (Bethesda)">
        <title>A reference genome for the long-term kleptoplast-retaining sea slug Elysia crispata morphotype clarki.</title>
        <authorList>
            <person name="Eastman K.E."/>
            <person name="Pendleton A.L."/>
            <person name="Shaikh M.A."/>
            <person name="Suttiyut T."/>
            <person name="Ogas R."/>
            <person name="Tomko P."/>
            <person name="Gavelis G."/>
            <person name="Widhalm J.R."/>
            <person name="Wisecaver J.H."/>
        </authorList>
    </citation>
    <scope>NUCLEOTIDE SEQUENCE</scope>
    <source>
        <strain evidence="1">ECLA1</strain>
    </source>
</reference>
<accession>A0AAE1A861</accession>
<evidence type="ECO:0000313" key="1">
    <source>
        <dbReference type="EMBL" id="KAK3782763.1"/>
    </source>
</evidence>
<dbReference type="Proteomes" id="UP001283361">
    <property type="component" value="Unassembled WGS sequence"/>
</dbReference>
<protein>
    <submittedName>
        <fullName evidence="1">Uncharacterized protein</fullName>
    </submittedName>
</protein>
<gene>
    <name evidence="1" type="ORF">RRG08_037760</name>
</gene>